<dbReference type="InterPro" id="IPR035979">
    <property type="entry name" value="RBD_domain_sf"/>
</dbReference>
<protein>
    <recommendedName>
        <fullName evidence="4">RRM domain-containing protein</fullName>
    </recommendedName>
</protein>
<keyword evidence="6" id="KW-1185">Reference proteome</keyword>
<dbReference type="PANTHER" id="PTHR32343:SF10">
    <property type="entry name" value="RNA-BINDING REGION RNP-1 DOMAIN-CONTAINING PROTEIN"/>
    <property type="match status" value="1"/>
</dbReference>
<dbReference type="STRING" id="341454.A0A4S2MZL5"/>
<organism evidence="5 6">
    <name type="scientific">Ascodesmis nigricans</name>
    <dbReference type="NCBI Taxonomy" id="341454"/>
    <lineage>
        <taxon>Eukaryota</taxon>
        <taxon>Fungi</taxon>
        <taxon>Dikarya</taxon>
        <taxon>Ascomycota</taxon>
        <taxon>Pezizomycotina</taxon>
        <taxon>Pezizomycetes</taxon>
        <taxon>Pezizales</taxon>
        <taxon>Ascodesmidaceae</taxon>
        <taxon>Ascodesmis</taxon>
    </lineage>
</organism>
<dbReference type="PANTHER" id="PTHR32343">
    <property type="entry name" value="SERINE/ARGININE-RICH SPLICING FACTOR"/>
    <property type="match status" value="1"/>
</dbReference>
<dbReference type="InterPro" id="IPR000504">
    <property type="entry name" value="RRM_dom"/>
</dbReference>
<dbReference type="EMBL" id="ML220116">
    <property type="protein sequence ID" value="TGZ82258.1"/>
    <property type="molecule type" value="Genomic_DNA"/>
</dbReference>
<dbReference type="Pfam" id="PF00076">
    <property type="entry name" value="RRM_1"/>
    <property type="match status" value="1"/>
</dbReference>
<evidence type="ECO:0000313" key="5">
    <source>
        <dbReference type="EMBL" id="TGZ82258.1"/>
    </source>
</evidence>
<evidence type="ECO:0000256" key="1">
    <source>
        <dbReference type="PROSITE-ProRule" id="PRU00176"/>
    </source>
</evidence>
<dbReference type="InterPro" id="IPR012677">
    <property type="entry name" value="Nucleotide-bd_a/b_plait_sf"/>
</dbReference>
<dbReference type="InParanoid" id="A0A4S2MZL5"/>
<dbReference type="AlphaFoldDB" id="A0A4S2MZL5"/>
<dbReference type="OrthoDB" id="7763451at2759"/>
<evidence type="ECO:0000256" key="3">
    <source>
        <dbReference type="SAM" id="MobiDB-lite"/>
    </source>
</evidence>
<evidence type="ECO:0000259" key="4">
    <source>
        <dbReference type="PROSITE" id="PS50102"/>
    </source>
</evidence>
<evidence type="ECO:0000256" key="2">
    <source>
        <dbReference type="SAM" id="Coils"/>
    </source>
</evidence>
<feature type="domain" description="RRM" evidence="4">
    <location>
        <begin position="5"/>
        <end position="81"/>
    </location>
</feature>
<feature type="region of interest" description="Disordered" evidence="3">
    <location>
        <begin position="284"/>
        <end position="313"/>
    </location>
</feature>
<dbReference type="SMART" id="SM00360">
    <property type="entry name" value="RRM"/>
    <property type="match status" value="1"/>
</dbReference>
<reference evidence="5 6" key="1">
    <citation type="submission" date="2019-04" db="EMBL/GenBank/DDBJ databases">
        <title>Comparative genomics and transcriptomics to analyze fruiting body development in filamentous ascomycetes.</title>
        <authorList>
            <consortium name="DOE Joint Genome Institute"/>
            <person name="Lutkenhaus R."/>
            <person name="Traeger S."/>
            <person name="Breuer J."/>
            <person name="Kuo A."/>
            <person name="Lipzen A."/>
            <person name="Pangilinan J."/>
            <person name="Dilworth D."/>
            <person name="Sandor L."/>
            <person name="Poggeler S."/>
            <person name="Barry K."/>
            <person name="Grigoriev I.V."/>
            <person name="Nowrousian M."/>
        </authorList>
    </citation>
    <scope>NUCLEOTIDE SEQUENCE [LARGE SCALE GENOMIC DNA]</scope>
    <source>
        <strain evidence="5 6">CBS 389.68</strain>
    </source>
</reference>
<keyword evidence="1" id="KW-0694">RNA-binding</keyword>
<dbReference type="PROSITE" id="PS50102">
    <property type="entry name" value="RRM"/>
    <property type="match status" value="1"/>
</dbReference>
<sequence>MGEPATVHISNIAPSTSESDLTSFFSFCGKIINLTLTPGPNATSPKSASITFERQSAAKTAVLLDGTPLHNQPLEVTAAHTLEDIAGSHVTDNGNVGPNGEIPQEHKPRAAIFAEYLSHGYEIADATLQRAIEVDKKQNITQRFTNILQNAYSTIDAKVHATERAKAAEEQYHLTEKANSGYNLLRRYFEKAVDAAPAPIRKFYEDSEKQVMEIHEEAKRLKELRQEKKRQSQTFGQSADGKPFVGQGQTTCQCGGNQGACPCREGKCACAGCEKAGVKENLEKAGPSGQFHHAMEDIKGTAQDVVGDKPPAY</sequence>
<gene>
    <name evidence="5" type="ORF">EX30DRAFT_340146</name>
</gene>
<keyword evidence="2" id="KW-0175">Coiled coil</keyword>
<dbReference type="GO" id="GO:0003723">
    <property type="term" value="F:RNA binding"/>
    <property type="evidence" value="ECO:0007669"/>
    <property type="project" value="UniProtKB-UniRule"/>
</dbReference>
<name>A0A4S2MZL5_9PEZI</name>
<dbReference type="Gene3D" id="3.30.70.330">
    <property type="match status" value="1"/>
</dbReference>
<proteinExistence type="predicted"/>
<evidence type="ECO:0000313" key="6">
    <source>
        <dbReference type="Proteomes" id="UP000298138"/>
    </source>
</evidence>
<dbReference type="Proteomes" id="UP000298138">
    <property type="component" value="Unassembled WGS sequence"/>
</dbReference>
<dbReference type="SUPFAM" id="SSF54928">
    <property type="entry name" value="RNA-binding domain, RBD"/>
    <property type="match status" value="1"/>
</dbReference>
<accession>A0A4S2MZL5</accession>
<feature type="coiled-coil region" evidence="2">
    <location>
        <begin position="204"/>
        <end position="234"/>
    </location>
</feature>